<organism evidence="1 2">
    <name type="scientific">Rivibacter subsaxonicus</name>
    <dbReference type="NCBI Taxonomy" id="457575"/>
    <lineage>
        <taxon>Bacteria</taxon>
        <taxon>Pseudomonadati</taxon>
        <taxon>Pseudomonadota</taxon>
        <taxon>Betaproteobacteria</taxon>
        <taxon>Burkholderiales</taxon>
        <taxon>Rivibacter</taxon>
    </lineage>
</organism>
<name>A0A4Q7W0I0_9BURK</name>
<sequence>MIGIAAAYRRACALDVAVRKPGNVSLVSAGHRMQAADFIASAEASAAAIAARGACVGARIEAAVRATQEAVGCNTNLGIVLLAAPIAAACERCGNERGEALLRPALAAVLADLDVKDARSAYRAIALARPAGLGRAPQADVAEPPQIGLRAAMALAAGHDRIARQYRDGGAELFDLGLSACRSGAAAERSVLPVYLGFLASAPDSHIVRKQGPAAAQAVTDEAVPWQARAAGGEPLADDPALAAWDESLKARGLNPGTSADLTVATLLLALWLGRIT</sequence>
<dbReference type="PANTHER" id="PTHR42280">
    <property type="entry name" value="CITG FAMILY PROTEIN"/>
    <property type="match status" value="1"/>
</dbReference>
<dbReference type="PANTHER" id="PTHR42280:SF1">
    <property type="entry name" value="CITG FAMILY PROTEIN"/>
    <property type="match status" value="1"/>
</dbReference>
<dbReference type="InterPro" id="IPR002736">
    <property type="entry name" value="CitG"/>
</dbReference>
<gene>
    <name evidence="1" type="ORF">EV670_0753</name>
</gene>
<dbReference type="Gene3D" id="1.10.4200.10">
    <property type="entry name" value="Triphosphoribosyl-dephospho-CoA protein"/>
    <property type="match status" value="1"/>
</dbReference>
<dbReference type="GO" id="GO:0046917">
    <property type="term" value="F:triphosphoribosyl-dephospho-CoA synthase activity"/>
    <property type="evidence" value="ECO:0007669"/>
    <property type="project" value="InterPro"/>
</dbReference>
<keyword evidence="2" id="KW-1185">Reference proteome</keyword>
<proteinExistence type="predicted"/>
<dbReference type="GO" id="GO:0005524">
    <property type="term" value="F:ATP binding"/>
    <property type="evidence" value="ECO:0007669"/>
    <property type="project" value="InterPro"/>
</dbReference>
<reference evidence="1 2" key="1">
    <citation type="submission" date="2019-02" db="EMBL/GenBank/DDBJ databases">
        <title>Genomic Encyclopedia of Type Strains, Phase IV (KMG-IV): sequencing the most valuable type-strain genomes for metagenomic binning, comparative biology and taxonomic classification.</title>
        <authorList>
            <person name="Goeker M."/>
        </authorList>
    </citation>
    <scope>NUCLEOTIDE SEQUENCE [LARGE SCALE GENOMIC DNA]</scope>
    <source>
        <strain evidence="1 2">DSM 19570</strain>
    </source>
</reference>
<evidence type="ECO:0000313" key="2">
    <source>
        <dbReference type="Proteomes" id="UP000293671"/>
    </source>
</evidence>
<dbReference type="Proteomes" id="UP000293671">
    <property type="component" value="Unassembled WGS sequence"/>
</dbReference>
<accession>A0A4Q7W0I0</accession>
<dbReference type="EMBL" id="SHKP01000004">
    <property type="protein sequence ID" value="RZU02724.1"/>
    <property type="molecule type" value="Genomic_DNA"/>
</dbReference>
<dbReference type="OrthoDB" id="8525901at2"/>
<protein>
    <submittedName>
        <fullName evidence="1">Triphosphoribosyl-dephospho-CoA synthase</fullName>
    </submittedName>
</protein>
<dbReference type="Pfam" id="PF01874">
    <property type="entry name" value="CitG"/>
    <property type="match status" value="1"/>
</dbReference>
<dbReference type="RefSeq" id="WP_130430461.1">
    <property type="nucleotide sequence ID" value="NZ_SHKP01000004.1"/>
</dbReference>
<evidence type="ECO:0000313" key="1">
    <source>
        <dbReference type="EMBL" id="RZU02724.1"/>
    </source>
</evidence>
<comment type="caution">
    <text evidence="1">The sequence shown here is derived from an EMBL/GenBank/DDBJ whole genome shotgun (WGS) entry which is preliminary data.</text>
</comment>
<dbReference type="AlphaFoldDB" id="A0A4Q7W0I0"/>